<reference evidence="1" key="1">
    <citation type="submission" date="2021-05" db="EMBL/GenBank/DDBJ databases">
        <authorList>
            <person name="Scholz U."/>
            <person name="Mascher M."/>
            <person name="Fiebig A."/>
        </authorList>
    </citation>
    <scope>NUCLEOTIDE SEQUENCE [LARGE SCALE GENOMIC DNA]</scope>
</reference>
<sequence length="372" mass="41649">MCTFLFVFNMFRCSKTSNFRGYSLPKRVKTVIPSGFMVESKILESLRYPMPPPLLFELNGRLGGRFEEYFGQLHYWEGYPYDFTYDYGPNPIWDQLGEKLTQEISQSVVSVASFKDNKRHFACTGLVITGNDGPLVLTSASLVRSGGTEGEIDEKLMIEVFLPPEHCVQGILELYHQNYNIAVVRLKDELGADICPQDIMNIRQSRIAKSVGRAAIGRAAVAIGRATKPSHGLLMASIGKVKGKYKAITDPKNKRSTGLAEKPDCQDLLSTCQIKKVGIGGPLIGLDGRFIGINFYDESATTPFLPSKEILTVLREWFDLLESSTLVDRPINMDLSSKSLKRKRNQWPVSKPYWFLGGQVHPLDQLVGKVLM</sequence>
<evidence type="ECO:0000313" key="1">
    <source>
        <dbReference type="EnsemblPlants" id="AVESA.00010b.r2.5DG0994020.1.CDS"/>
    </source>
</evidence>
<protein>
    <submittedName>
        <fullName evidence="1">Uncharacterized protein</fullName>
    </submittedName>
</protein>
<dbReference type="Proteomes" id="UP001732700">
    <property type="component" value="Chromosome 5D"/>
</dbReference>
<name>A0ACD5YKI8_AVESA</name>
<keyword evidence="2" id="KW-1185">Reference proteome</keyword>
<proteinExistence type="predicted"/>
<dbReference type="EnsemblPlants" id="AVESA.00010b.r2.5DG0994020.1">
    <property type="protein sequence ID" value="AVESA.00010b.r2.5DG0994020.1.CDS"/>
    <property type="gene ID" value="AVESA.00010b.r2.5DG0994020"/>
</dbReference>
<organism evidence="1 2">
    <name type="scientific">Avena sativa</name>
    <name type="common">Oat</name>
    <dbReference type="NCBI Taxonomy" id="4498"/>
    <lineage>
        <taxon>Eukaryota</taxon>
        <taxon>Viridiplantae</taxon>
        <taxon>Streptophyta</taxon>
        <taxon>Embryophyta</taxon>
        <taxon>Tracheophyta</taxon>
        <taxon>Spermatophyta</taxon>
        <taxon>Magnoliopsida</taxon>
        <taxon>Liliopsida</taxon>
        <taxon>Poales</taxon>
        <taxon>Poaceae</taxon>
        <taxon>BOP clade</taxon>
        <taxon>Pooideae</taxon>
        <taxon>Poodae</taxon>
        <taxon>Poeae</taxon>
        <taxon>Poeae Chloroplast Group 1 (Aveneae type)</taxon>
        <taxon>Aveninae</taxon>
        <taxon>Avena</taxon>
    </lineage>
</organism>
<reference evidence="1" key="2">
    <citation type="submission" date="2025-09" db="UniProtKB">
        <authorList>
            <consortium name="EnsemblPlants"/>
        </authorList>
    </citation>
    <scope>IDENTIFICATION</scope>
</reference>
<evidence type="ECO:0000313" key="2">
    <source>
        <dbReference type="Proteomes" id="UP001732700"/>
    </source>
</evidence>
<accession>A0ACD5YKI8</accession>